<dbReference type="FunFam" id="2.40.110.10:FF:000002">
    <property type="entry name" value="Acyl-CoA dehydrogenase fadE12"/>
    <property type="match status" value="1"/>
</dbReference>
<name>A0A917ZF24_9GAMM</name>
<comment type="cofactor">
    <cofactor evidence="1 6">
        <name>FAD</name>
        <dbReference type="ChEBI" id="CHEBI:57692"/>
    </cofactor>
</comment>
<evidence type="ECO:0000256" key="5">
    <source>
        <dbReference type="ARBA" id="ARBA00023002"/>
    </source>
</evidence>
<reference evidence="10 11" key="1">
    <citation type="journal article" date="2014" name="Int. J. Syst. Evol. Microbiol.">
        <title>Complete genome sequence of Corynebacterium casei LMG S-19264T (=DSM 44701T), isolated from a smear-ripened cheese.</title>
        <authorList>
            <consortium name="US DOE Joint Genome Institute (JGI-PGF)"/>
            <person name="Walter F."/>
            <person name="Albersmeier A."/>
            <person name="Kalinowski J."/>
            <person name="Ruckert C."/>
        </authorList>
    </citation>
    <scope>NUCLEOTIDE SEQUENCE [LARGE SCALE GENOMIC DNA]</scope>
    <source>
        <strain evidence="10 11">CGMCC 1.7286</strain>
    </source>
</reference>
<dbReference type="FunFam" id="1.20.140.10:FF:000001">
    <property type="entry name" value="Acyl-CoA dehydrogenase"/>
    <property type="match status" value="1"/>
</dbReference>
<dbReference type="RefSeq" id="WP_188860632.1">
    <property type="nucleotide sequence ID" value="NZ_BMLT01000005.1"/>
</dbReference>
<dbReference type="Gene3D" id="2.40.110.10">
    <property type="entry name" value="Butyryl-CoA Dehydrogenase, subunit A, domain 2"/>
    <property type="match status" value="1"/>
</dbReference>
<organism evidence="10 11">
    <name type="scientific">Marinobacterium nitratireducens</name>
    <dbReference type="NCBI Taxonomy" id="518897"/>
    <lineage>
        <taxon>Bacteria</taxon>
        <taxon>Pseudomonadati</taxon>
        <taxon>Pseudomonadota</taxon>
        <taxon>Gammaproteobacteria</taxon>
        <taxon>Oceanospirillales</taxon>
        <taxon>Oceanospirillaceae</taxon>
        <taxon>Marinobacterium</taxon>
    </lineage>
</organism>
<comment type="caution">
    <text evidence="10">The sequence shown here is derived from an EMBL/GenBank/DDBJ whole genome shotgun (WGS) entry which is preliminary data.</text>
</comment>
<proteinExistence type="inferred from homology"/>
<sequence>MFEIFTGSETGEQVRREAQEFIESYLKPLEQEHGITYESVVPIELLRQVWKASREAGLYGAQLPEELGGRGLSVYDYCLLKEDIVSAGAKLGSHVLGELGGPPRVGHLFKFATEEQLHSHFLPVVRAERTCCFALTEPNAGSDASRLETRAVKDGDHFVLNGQKRYISGAPYSDFAILMAVTDPDAGAKGVTAFLVDFDMPGVSLNSDYMPISGQRSHADIHLDNVRIPASHIIGGLGRGFLLGMSRINVNRLLHCPTMLGLARQALMEAVTYASRREQFGTPIASFQAIQHMLADMATELHAARSMMFDVAARLDRGEDTREASSMCKLYSSERAFQIADRAVQIHGGAGLMKGSKVEWIFRALRMYRIVTGTSEIQRNTIAKGLLKDLKASTSV</sequence>
<dbReference type="Pfam" id="PF02771">
    <property type="entry name" value="Acyl-CoA_dh_N"/>
    <property type="match status" value="1"/>
</dbReference>
<evidence type="ECO:0000313" key="10">
    <source>
        <dbReference type="EMBL" id="GGO81846.1"/>
    </source>
</evidence>
<keyword evidence="5 6" id="KW-0560">Oxidoreductase</keyword>
<dbReference type="InterPro" id="IPR037069">
    <property type="entry name" value="AcylCoA_DH/ox_N_sf"/>
</dbReference>
<dbReference type="InterPro" id="IPR009075">
    <property type="entry name" value="AcylCo_DH/oxidase_C"/>
</dbReference>
<dbReference type="SUPFAM" id="SSF56645">
    <property type="entry name" value="Acyl-CoA dehydrogenase NM domain-like"/>
    <property type="match status" value="1"/>
</dbReference>
<feature type="domain" description="Acyl-CoA dehydrogenase/oxidase C-terminal" evidence="7">
    <location>
        <begin position="238"/>
        <end position="387"/>
    </location>
</feature>
<dbReference type="InterPro" id="IPR046373">
    <property type="entry name" value="Acyl-CoA_Oxase/DH_mid-dom_sf"/>
</dbReference>
<dbReference type="GO" id="GO:0003995">
    <property type="term" value="F:acyl-CoA dehydrogenase activity"/>
    <property type="evidence" value="ECO:0007669"/>
    <property type="project" value="TreeGrafter"/>
</dbReference>
<dbReference type="Pfam" id="PF02770">
    <property type="entry name" value="Acyl-CoA_dh_M"/>
    <property type="match status" value="1"/>
</dbReference>
<evidence type="ECO:0000259" key="9">
    <source>
        <dbReference type="Pfam" id="PF02771"/>
    </source>
</evidence>
<evidence type="ECO:0000313" key="11">
    <source>
        <dbReference type="Proteomes" id="UP000599578"/>
    </source>
</evidence>
<evidence type="ECO:0000259" key="8">
    <source>
        <dbReference type="Pfam" id="PF02770"/>
    </source>
</evidence>
<dbReference type="GO" id="GO:0050660">
    <property type="term" value="F:flavin adenine dinucleotide binding"/>
    <property type="evidence" value="ECO:0007669"/>
    <property type="project" value="InterPro"/>
</dbReference>
<dbReference type="InterPro" id="IPR009100">
    <property type="entry name" value="AcylCoA_DH/oxidase_NM_dom_sf"/>
</dbReference>
<accession>A0A917ZF24</accession>
<dbReference type="PANTHER" id="PTHR43884:SF40">
    <property type="entry name" value="ACYL-COA DEHYDROGENASE"/>
    <property type="match status" value="1"/>
</dbReference>
<comment type="similarity">
    <text evidence="2 6">Belongs to the acyl-CoA dehydrogenase family.</text>
</comment>
<dbReference type="PANTHER" id="PTHR43884">
    <property type="entry name" value="ACYL-COA DEHYDROGENASE"/>
    <property type="match status" value="1"/>
</dbReference>
<keyword evidence="3 6" id="KW-0285">Flavoprotein</keyword>
<evidence type="ECO:0000256" key="1">
    <source>
        <dbReference type="ARBA" id="ARBA00001974"/>
    </source>
</evidence>
<gene>
    <name evidence="10" type="ORF">GCM10011348_21790</name>
</gene>
<feature type="domain" description="Acyl-CoA dehydrogenase/oxidase N-terminal" evidence="9">
    <location>
        <begin position="9"/>
        <end position="118"/>
    </location>
</feature>
<dbReference type="InterPro" id="IPR036250">
    <property type="entry name" value="AcylCo_DH-like_C"/>
</dbReference>
<evidence type="ECO:0000256" key="4">
    <source>
        <dbReference type="ARBA" id="ARBA00022827"/>
    </source>
</evidence>
<evidence type="ECO:0000256" key="2">
    <source>
        <dbReference type="ARBA" id="ARBA00009347"/>
    </source>
</evidence>
<dbReference type="InterPro" id="IPR013786">
    <property type="entry name" value="AcylCoA_DH/ox_N"/>
</dbReference>
<evidence type="ECO:0000259" key="7">
    <source>
        <dbReference type="Pfam" id="PF00441"/>
    </source>
</evidence>
<evidence type="ECO:0000256" key="3">
    <source>
        <dbReference type="ARBA" id="ARBA00022630"/>
    </source>
</evidence>
<keyword evidence="4 6" id="KW-0274">FAD</keyword>
<dbReference type="Pfam" id="PF00441">
    <property type="entry name" value="Acyl-CoA_dh_1"/>
    <property type="match status" value="1"/>
</dbReference>
<protein>
    <submittedName>
        <fullName evidence="10">Acyl-CoA dehydrogenase</fullName>
    </submittedName>
</protein>
<dbReference type="Proteomes" id="UP000599578">
    <property type="component" value="Unassembled WGS sequence"/>
</dbReference>
<dbReference type="Gene3D" id="1.10.540.10">
    <property type="entry name" value="Acyl-CoA dehydrogenase/oxidase, N-terminal domain"/>
    <property type="match status" value="1"/>
</dbReference>
<dbReference type="Gene3D" id="1.20.140.10">
    <property type="entry name" value="Butyryl-CoA Dehydrogenase, subunit A, domain 3"/>
    <property type="match status" value="1"/>
</dbReference>
<dbReference type="InterPro" id="IPR006091">
    <property type="entry name" value="Acyl-CoA_Oxase/DH_mid-dom"/>
</dbReference>
<evidence type="ECO:0000256" key="6">
    <source>
        <dbReference type="RuleBase" id="RU362125"/>
    </source>
</evidence>
<dbReference type="AlphaFoldDB" id="A0A917ZF24"/>
<dbReference type="EMBL" id="BMLT01000005">
    <property type="protein sequence ID" value="GGO81846.1"/>
    <property type="molecule type" value="Genomic_DNA"/>
</dbReference>
<keyword evidence="11" id="KW-1185">Reference proteome</keyword>
<feature type="domain" description="Acyl-CoA oxidase/dehydrogenase middle" evidence="8">
    <location>
        <begin position="132"/>
        <end position="226"/>
    </location>
</feature>
<dbReference type="SUPFAM" id="SSF47203">
    <property type="entry name" value="Acyl-CoA dehydrogenase C-terminal domain-like"/>
    <property type="match status" value="1"/>
</dbReference>